<dbReference type="InterPro" id="IPR006464">
    <property type="entry name" value="AcTrfase_RimI/Ard1"/>
</dbReference>
<dbReference type="GO" id="GO:0005737">
    <property type="term" value="C:cytoplasm"/>
    <property type="evidence" value="ECO:0007669"/>
    <property type="project" value="UniProtKB-SubCell"/>
</dbReference>
<dbReference type="PANTHER" id="PTHR43420:SF44">
    <property type="entry name" value="ACETYLTRANSFERASE YPEA"/>
    <property type="match status" value="1"/>
</dbReference>
<dbReference type="Proteomes" id="UP000093796">
    <property type="component" value="Unassembled WGS sequence"/>
</dbReference>
<keyword evidence="3 6" id="KW-0808">Transferase</keyword>
<name>A0A1A0CJ29_ACEPA</name>
<accession>A0A1A0CJ29</accession>
<dbReference type="EC" id="2.3.1.266" evidence="5"/>
<dbReference type="GO" id="GO:0008999">
    <property type="term" value="F:protein-N-terminal-alanine acetyltransferase activity"/>
    <property type="evidence" value="ECO:0007669"/>
    <property type="project" value="UniProtKB-EC"/>
</dbReference>
<dbReference type="NCBIfam" id="TIGR01575">
    <property type="entry name" value="rimI"/>
    <property type="match status" value="1"/>
</dbReference>
<gene>
    <name evidence="6" type="primary">rimI</name>
    <name evidence="6" type="ORF">SRCM100623_02592</name>
</gene>
<keyword evidence="4 6" id="KW-0012">Acyltransferase</keyword>
<evidence type="ECO:0000256" key="1">
    <source>
        <dbReference type="ARBA" id="ARBA00005395"/>
    </source>
</evidence>
<dbReference type="InterPro" id="IPR000182">
    <property type="entry name" value="GNAT_dom"/>
</dbReference>
<dbReference type="CDD" id="cd04301">
    <property type="entry name" value="NAT_SF"/>
    <property type="match status" value="1"/>
</dbReference>
<evidence type="ECO:0000256" key="5">
    <source>
        <dbReference type="RuleBase" id="RU363094"/>
    </source>
</evidence>
<dbReference type="Gene3D" id="3.40.630.30">
    <property type="match status" value="1"/>
</dbReference>
<dbReference type="SUPFAM" id="SSF55729">
    <property type="entry name" value="Acyl-CoA N-acyltransferases (Nat)"/>
    <property type="match status" value="1"/>
</dbReference>
<dbReference type="PATRIC" id="fig|438.15.peg.2871"/>
<dbReference type="AlphaFoldDB" id="A0A1A0CJ29"/>
<dbReference type="PANTHER" id="PTHR43420">
    <property type="entry name" value="ACETYLTRANSFERASE"/>
    <property type="match status" value="1"/>
</dbReference>
<reference evidence="6 7" key="1">
    <citation type="submission" date="2016-05" db="EMBL/GenBank/DDBJ databases">
        <title>Genome sequencing of Acetobacter pasteurianus strain SRCM100623.</title>
        <authorList>
            <person name="Song Y.R."/>
        </authorList>
    </citation>
    <scope>NUCLEOTIDE SEQUENCE [LARGE SCALE GENOMIC DNA]</scope>
    <source>
        <strain evidence="6 7">SRCM100623</strain>
    </source>
</reference>
<evidence type="ECO:0000256" key="3">
    <source>
        <dbReference type="ARBA" id="ARBA00022679"/>
    </source>
</evidence>
<comment type="function">
    <text evidence="5">Acetylates the N-terminal alanine of ribosomal protein bS18.</text>
</comment>
<dbReference type="InterPro" id="IPR016181">
    <property type="entry name" value="Acyl_CoA_acyltransferase"/>
</dbReference>
<evidence type="ECO:0000256" key="2">
    <source>
        <dbReference type="ARBA" id="ARBA00022490"/>
    </source>
</evidence>
<comment type="caution">
    <text evidence="6">The sequence shown here is derived from an EMBL/GenBank/DDBJ whole genome shotgun (WGS) entry which is preliminary data.</text>
</comment>
<keyword evidence="2 5" id="KW-0963">Cytoplasm</keyword>
<comment type="subcellular location">
    <subcellularLocation>
        <location evidence="5">Cytoplasm</location>
    </subcellularLocation>
</comment>
<sequence length="152" mass="16638">MTVHVQEASIAHAQLLASMHVQCFNTGAQWDQTAITALLSSPGVHAGIVMEEDQPAGFIMLRTVVDEAEILTVCVLPEYRKRGLAQQLLAWGAQVAQYKGAQTLFLEVSVNNQSARTLYEKQGFEKLGLRKKYYEDGSDALVLGRACQTASP</sequence>
<evidence type="ECO:0000313" key="6">
    <source>
        <dbReference type="EMBL" id="OAZ62959.1"/>
    </source>
</evidence>
<organism evidence="6 7">
    <name type="scientific">Acetobacter pasteurianus</name>
    <name type="common">Acetobacter turbidans</name>
    <dbReference type="NCBI Taxonomy" id="438"/>
    <lineage>
        <taxon>Bacteria</taxon>
        <taxon>Pseudomonadati</taxon>
        <taxon>Pseudomonadota</taxon>
        <taxon>Alphaproteobacteria</taxon>
        <taxon>Acetobacterales</taxon>
        <taxon>Acetobacteraceae</taxon>
        <taxon>Acetobacter</taxon>
    </lineage>
</organism>
<dbReference type="EMBL" id="LYUD01000149">
    <property type="protein sequence ID" value="OAZ62959.1"/>
    <property type="molecule type" value="Genomic_DNA"/>
</dbReference>
<dbReference type="Pfam" id="PF00583">
    <property type="entry name" value="Acetyltransf_1"/>
    <property type="match status" value="1"/>
</dbReference>
<dbReference type="OrthoDB" id="9804026at2"/>
<proteinExistence type="inferred from homology"/>
<evidence type="ECO:0000256" key="4">
    <source>
        <dbReference type="ARBA" id="ARBA00023315"/>
    </source>
</evidence>
<dbReference type="InterPro" id="IPR050680">
    <property type="entry name" value="YpeA/RimI_acetyltransf"/>
</dbReference>
<evidence type="ECO:0000313" key="7">
    <source>
        <dbReference type="Proteomes" id="UP000093796"/>
    </source>
</evidence>
<dbReference type="PROSITE" id="PS51186">
    <property type="entry name" value="GNAT"/>
    <property type="match status" value="1"/>
</dbReference>
<comment type="similarity">
    <text evidence="1 5">Belongs to the acetyltransferase family. RimI subfamily.</text>
</comment>
<protein>
    <recommendedName>
        <fullName evidence="5">[Ribosomal protein bS18]-alanine N-acetyltransferase</fullName>
        <ecNumber evidence="5">2.3.1.266</ecNumber>
    </recommendedName>
</protein>
<comment type="catalytic activity">
    <reaction evidence="5">
        <text>N-terminal L-alanyl-[ribosomal protein bS18] + acetyl-CoA = N-terminal N(alpha)-acetyl-L-alanyl-[ribosomal protein bS18] + CoA + H(+)</text>
        <dbReference type="Rhea" id="RHEA:43756"/>
        <dbReference type="Rhea" id="RHEA-COMP:10676"/>
        <dbReference type="Rhea" id="RHEA-COMP:10677"/>
        <dbReference type="ChEBI" id="CHEBI:15378"/>
        <dbReference type="ChEBI" id="CHEBI:57287"/>
        <dbReference type="ChEBI" id="CHEBI:57288"/>
        <dbReference type="ChEBI" id="CHEBI:64718"/>
        <dbReference type="ChEBI" id="CHEBI:83683"/>
        <dbReference type="EC" id="2.3.1.266"/>
    </reaction>
</comment>